<accession>A0AA86VQN1</accession>
<dbReference type="Gramene" id="rna-AYBTSS11_LOCUS26546">
    <property type="protein sequence ID" value="CAJ1974466.1"/>
    <property type="gene ID" value="gene-AYBTSS11_LOCUS26546"/>
</dbReference>
<organism evidence="1 2">
    <name type="scientific">Sphenostylis stenocarpa</name>
    <dbReference type="NCBI Taxonomy" id="92480"/>
    <lineage>
        <taxon>Eukaryota</taxon>
        <taxon>Viridiplantae</taxon>
        <taxon>Streptophyta</taxon>
        <taxon>Embryophyta</taxon>
        <taxon>Tracheophyta</taxon>
        <taxon>Spermatophyta</taxon>
        <taxon>Magnoliopsida</taxon>
        <taxon>eudicotyledons</taxon>
        <taxon>Gunneridae</taxon>
        <taxon>Pentapetalae</taxon>
        <taxon>rosids</taxon>
        <taxon>fabids</taxon>
        <taxon>Fabales</taxon>
        <taxon>Fabaceae</taxon>
        <taxon>Papilionoideae</taxon>
        <taxon>50 kb inversion clade</taxon>
        <taxon>NPAAA clade</taxon>
        <taxon>indigoferoid/millettioid clade</taxon>
        <taxon>Phaseoleae</taxon>
        <taxon>Sphenostylis</taxon>
    </lineage>
</organism>
<sequence length="68" mass="7594">MNSEQIIKSMPEKIFHQHSSNEGLCGFRRSLSHLFSHSDNDILKPGPDHLRALKATAFLHPLRSGGAE</sequence>
<gene>
    <name evidence="1" type="ORF">AYBTSS11_LOCUS26546</name>
</gene>
<name>A0AA86VQN1_9FABA</name>
<proteinExistence type="predicted"/>
<evidence type="ECO:0000313" key="1">
    <source>
        <dbReference type="EMBL" id="CAJ1974466.1"/>
    </source>
</evidence>
<dbReference type="EMBL" id="OY731406">
    <property type="protein sequence ID" value="CAJ1974466.1"/>
    <property type="molecule type" value="Genomic_DNA"/>
</dbReference>
<reference evidence="1" key="1">
    <citation type="submission" date="2023-10" db="EMBL/GenBank/DDBJ databases">
        <authorList>
            <person name="Domelevo Entfellner J.-B."/>
        </authorList>
    </citation>
    <scope>NUCLEOTIDE SEQUENCE</scope>
</reference>
<dbReference type="Proteomes" id="UP001189624">
    <property type="component" value="Chromosome 9"/>
</dbReference>
<evidence type="ECO:0000313" key="2">
    <source>
        <dbReference type="Proteomes" id="UP001189624"/>
    </source>
</evidence>
<dbReference type="AlphaFoldDB" id="A0AA86VQN1"/>
<protein>
    <submittedName>
        <fullName evidence="1">Uncharacterized protein</fullName>
    </submittedName>
</protein>
<keyword evidence="2" id="KW-1185">Reference proteome</keyword>